<dbReference type="EMBL" id="JEMC01002049">
    <property type="protein sequence ID" value="KYF91293.1"/>
    <property type="molecule type" value="Genomic_DNA"/>
</dbReference>
<comment type="caution">
    <text evidence="2">The sequence shown here is derived from an EMBL/GenBank/DDBJ whole genome shotgun (WGS) entry which is preliminary data.</text>
</comment>
<organism evidence="2 3">
    <name type="scientific">Sorangium cellulosum</name>
    <name type="common">Polyangium cellulosum</name>
    <dbReference type="NCBI Taxonomy" id="56"/>
    <lineage>
        <taxon>Bacteria</taxon>
        <taxon>Pseudomonadati</taxon>
        <taxon>Myxococcota</taxon>
        <taxon>Polyangia</taxon>
        <taxon>Polyangiales</taxon>
        <taxon>Polyangiaceae</taxon>
        <taxon>Sorangium</taxon>
    </lineage>
</organism>
<feature type="region of interest" description="Disordered" evidence="1">
    <location>
        <begin position="93"/>
        <end position="150"/>
    </location>
</feature>
<evidence type="ECO:0000313" key="2">
    <source>
        <dbReference type="EMBL" id="KYF91293.1"/>
    </source>
</evidence>
<evidence type="ECO:0000256" key="1">
    <source>
        <dbReference type="SAM" id="MobiDB-lite"/>
    </source>
</evidence>
<name>A0A150SFM2_SORCE</name>
<proteinExistence type="predicted"/>
<protein>
    <submittedName>
        <fullName evidence="2">Uncharacterized protein</fullName>
    </submittedName>
</protein>
<sequence length="150" mass="15999">MALDPYGGPKLAGVLSTLRPRCLLRRHGRRQRGCALVGILLDARGRSAGRGAESALEALAGDVPELDEVDGDVPELARRFYVEKKIPAEVRAAELSPARTATVAPPRRGAAELASSSAPSTRPTRPRGRRTPGKGYTGSTQVHTTEKKHT</sequence>
<dbReference type="Proteomes" id="UP000075515">
    <property type="component" value="Unassembled WGS sequence"/>
</dbReference>
<accession>A0A150SFM2</accession>
<gene>
    <name evidence="2" type="ORF">BE18_32835</name>
</gene>
<evidence type="ECO:0000313" key="3">
    <source>
        <dbReference type="Proteomes" id="UP000075515"/>
    </source>
</evidence>
<dbReference type="AlphaFoldDB" id="A0A150SFM2"/>
<reference evidence="2 3" key="1">
    <citation type="submission" date="2014-02" db="EMBL/GenBank/DDBJ databases">
        <title>The small core and large imbalanced accessory genome model reveals a collaborative survival strategy of Sorangium cellulosum strains in nature.</title>
        <authorList>
            <person name="Han K."/>
            <person name="Peng R."/>
            <person name="Blom J."/>
            <person name="Li Y.-Z."/>
        </authorList>
    </citation>
    <scope>NUCLEOTIDE SEQUENCE [LARGE SCALE GENOMIC DNA]</scope>
    <source>
        <strain evidence="2 3">So0149</strain>
    </source>
</reference>